<protein>
    <submittedName>
        <fullName evidence="2">Uncharacterized protein</fullName>
    </submittedName>
</protein>
<reference evidence="2 3" key="1">
    <citation type="submission" date="2021-06" db="EMBL/GenBank/DDBJ databases">
        <title>Caerostris extrusa draft genome.</title>
        <authorList>
            <person name="Kono N."/>
            <person name="Arakawa K."/>
        </authorList>
    </citation>
    <scope>NUCLEOTIDE SEQUENCE [LARGE SCALE GENOMIC DNA]</scope>
</reference>
<proteinExistence type="predicted"/>
<comment type="caution">
    <text evidence="2">The sequence shown here is derived from an EMBL/GenBank/DDBJ whole genome shotgun (WGS) entry which is preliminary data.</text>
</comment>
<evidence type="ECO:0000313" key="3">
    <source>
        <dbReference type="Proteomes" id="UP001054945"/>
    </source>
</evidence>
<dbReference type="Proteomes" id="UP001054945">
    <property type="component" value="Unassembled WGS sequence"/>
</dbReference>
<sequence>MEEGGKKKYRLLHPHSCIPHPLKQIPRHTPIRKGNPSRKRRRVPRVRSFNFFTRARRLALGPCSSFCGPRPPSLFVGGRGWRIFGTGWRSSG</sequence>
<feature type="compositionally biased region" description="Basic residues" evidence="1">
    <location>
        <begin position="25"/>
        <end position="44"/>
    </location>
</feature>
<evidence type="ECO:0000313" key="2">
    <source>
        <dbReference type="EMBL" id="GIY05865.1"/>
    </source>
</evidence>
<organism evidence="2 3">
    <name type="scientific">Caerostris extrusa</name>
    <name type="common">Bark spider</name>
    <name type="synonym">Caerostris bankana</name>
    <dbReference type="NCBI Taxonomy" id="172846"/>
    <lineage>
        <taxon>Eukaryota</taxon>
        <taxon>Metazoa</taxon>
        <taxon>Ecdysozoa</taxon>
        <taxon>Arthropoda</taxon>
        <taxon>Chelicerata</taxon>
        <taxon>Arachnida</taxon>
        <taxon>Araneae</taxon>
        <taxon>Araneomorphae</taxon>
        <taxon>Entelegynae</taxon>
        <taxon>Araneoidea</taxon>
        <taxon>Araneidae</taxon>
        <taxon>Caerostris</taxon>
    </lineage>
</organism>
<dbReference type="AlphaFoldDB" id="A0AAV4Q8S1"/>
<feature type="region of interest" description="Disordered" evidence="1">
    <location>
        <begin position="21"/>
        <end position="44"/>
    </location>
</feature>
<accession>A0AAV4Q8S1</accession>
<dbReference type="EMBL" id="BPLR01005884">
    <property type="protein sequence ID" value="GIY05865.1"/>
    <property type="molecule type" value="Genomic_DNA"/>
</dbReference>
<gene>
    <name evidence="2" type="ORF">CEXT_775761</name>
</gene>
<keyword evidence="3" id="KW-1185">Reference proteome</keyword>
<name>A0AAV4Q8S1_CAEEX</name>
<evidence type="ECO:0000256" key="1">
    <source>
        <dbReference type="SAM" id="MobiDB-lite"/>
    </source>
</evidence>